<feature type="region of interest" description="Disordered" evidence="1">
    <location>
        <begin position="218"/>
        <end position="256"/>
    </location>
</feature>
<dbReference type="Pfam" id="PF00656">
    <property type="entry name" value="Peptidase_C14"/>
    <property type="match status" value="1"/>
</dbReference>
<dbReference type="GO" id="GO:0004197">
    <property type="term" value="F:cysteine-type endopeptidase activity"/>
    <property type="evidence" value="ECO:0007669"/>
    <property type="project" value="InterPro"/>
</dbReference>
<feature type="compositionally biased region" description="Low complexity" evidence="1">
    <location>
        <begin position="218"/>
        <end position="228"/>
    </location>
</feature>
<name>A0A2T0SJG6_9ACTN</name>
<evidence type="ECO:0000256" key="1">
    <source>
        <dbReference type="SAM" id="MobiDB-lite"/>
    </source>
</evidence>
<dbReference type="GO" id="GO:0006508">
    <property type="term" value="P:proteolysis"/>
    <property type="evidence" value="ECO:0007669"/>
    <property type="project" value="InterPro"/>
</dbReference>
<dbReference type="OrthoDB" id="491589at2"/>
<reference evidence="3 4" key="1">
    <citation type="submission" date="2018-03" db="EMBL/GenBank/DDBJ databases">
        <title>Genomic Encyclopedia of Archaeal and Bacterial Type Strains, Phase II (KMG-II): from individual species to whole genera.</title>
        <authorList>
            <person name="Goeker M."/>
        </authorList>
    </citation>
    <scope>NUCLEOTIDE SEQUENCE [LARGE SCALE GENOMIC DNA]</scope>
    <source>
        <strain evidence="3 4">DSM 45348</strain>
    </source>
</reference>
<dbReference type="EMBL" id="PVZG01000001">
    <property type="protein sequence ID" value="PRY33559.1"/>
    <property type="molecule type" value="Genomic_DNA"/>
</dbReference>
<dbReference type="InterPro" id="IPR011600">
    <property type="entry name" value="Pept_C14_caspase"/>
</dbReference>
<proteinExistence type="predicted"/>
<dbReference type="PROSITE" id="PS00018">
    <property type="entry name" value="EF_HAND_1"/>
    <property type="match status" value="1"/>
</dbReference>
<dbReference type="PROSITE" id="PS50234">
    <property type="entry name" value="VWFA"/>
    <property type="match status" value="1"/>
</dbReference>
<keyword evidence="4" id="KW-1185">Reference proteome</keyword>
<gene>
    <name evidence="3" type="ORF">CLV70_101722</name>
</gene>
<protein>
    <submittedName>
        <fullName evidence="3">Caspase domain-containing protein</fullName>
    </submittedName>
</protein>
<feature type="region of interest" description="Disordered" evidence="1">
    <location>
        <begin position="96"/>
        <end position="115"/>
    </location>
</feature>
<dbReference type="Gene3D" id="3.40.50.410">
    <property type="entry name" value="von Willebrand factor, type A domain"/>
    <property type="match status" value="1"/>
</dbReference>
<evidence type="ECO:0000313" key="4">
    <source>
        <dbReference type="Proteomes" id="UP000239209"/>
    </source>
</evidence>
<organism evidence="3 4">
    <name type="scientific">Pseudosporangium ferrugineum</name>
    <dbReference type="NCBI Taxonomy" id="439699"/>
    <lineage>
        <taxon>Bacteria</taxon>
        <taxon>Bacillati</taxon>
        <taxon>Actinomycetota</taxon>
        <taxon>Actinomycetes</taxon>
        <taxon>Micromonosporales</taxon>
        <taxon>Micromonosporaceae</taxon>
        <taxon>Pseudosporangium</taxon>
    </lineage>
</organism>
<dbReference type="Pfam" id="PF13519">
    <property type="entry name" value="VWA_2"/>
    <property type="match status" value="1"/>
</dbReference>
<dbReference type="AlphaFoldDB" id="A0A2T0SJG6"/>
<dbReference type="Pfam" id="PF13531">
    <property type="entry name" value="SBP_bac_11"/>
    <property type="match status" value="1"/>
</dbReference>
<evidence type="ECO:0000313" key="3">
    <source>
        <dbReference type="EMBL" id="PRY33559.1"/>
    </source>
</evidence>
<evidence type="ECO:0000259" key="2">
    <source>
        <dbReference type="PROSITE" id="PS50234"/>
    </source>
</evidence>
<dbReference type="InterPro" id="IPR018247">
    <property type="entry name" value="EF_Hand_1_Ca_BS"/>
</dbReference>
<dbReference type="Proteomes" id="UP000239209">
    <property type="component" value="Unassembled WGS sequence"/>
</dbReference>
<comment type="caution">
    <text evidence="3">The sequence shown here is derived from an EMBL/GenBank/DDBJ whole genome shotgun (WGS) entry which is preliminary data.</text>
</comment>
<dbReference type="SUPFAM" id="SSF53300">
    <property type="entry name" value="vWA-like"/>
    <property type="match status" value="1"/>
</dbReference>
<feature type="domain" description="VWFA" evidence="2">
    <location>
        <begin position="633"/>
        <end position="814"/>
    </location>
</feature>
<dbReference type="CDD" id="cd00198">
    <property type="entry name" value="vWFA"/>
    <property type="match status" value="1"/>
</dbReference>
<dbReference type="SMART" id="SM00327">
    <property type="entry name" value="VWA"/>
    <property type="match status" value="1"/>
</dbReference>
<dbReference type="InterPro" id="IPR002035">
    <property type="entry name" value="VWF_A"/>
</dbReference>
<feature type="compositionally biased region" description="Low complexity" evidence="1">
    <location>
        <begin position="104"/>
        <end position="115"/>
    </location>
</feature>
<sequence>MLRDPDVLTAGRQIKEFFSSSAPDDILLLYVAGHGVRNDEGNLYFAVTDTDPGLLFVTALAAKDLSHEIEMSPARRVVVLLDCCYAGAFADRRNLDHAAPRPAPRTSPASSAGDAAAQAFTLPPADDAHVRGQVIIAAATSIQQAVEGRTGGLFTRCVVHGLRTGEADLNHDGEVDAHELHLYVDARMRRLGAGVEQHPSYSVHQLEGMLRIAHRATATAPPRTLLPPRATPPPPPAEDRTAEDLPPPARGDPGRRPLSRALLLAAALLLPGCGIQSDSPLADGGCPAPAHLRVAAAPAGLGAYRQLATAFEDWVAAQRHGCRSADLYVYPVGAQEMADGLRRGWGQEADGRAYLRDVGPHPDVWLPGAATDLPALSGPAARLVASAEEVARTPIVLGVPVRAGLPEDRRPATRTWTELFAETAGRGGVVRGDPRVSPIARMATAKLYNDGAIDPAAARTRYEQHLEQALDAGGYPVGDEAGLLCRQGLLRGRTAVVVTEQELVRFNRGDALGDSCPEAVTPRGGDRLAAYYPSDTPAVRQLVVTLTWERDVQAGTTAAYARWFARWLHTDPGRAALVAIGLRPWAYDPVTPISGEYGALPGWPFSRVVQPEPDAFVRRDVDAVYARARRPAHFLVALDASGSMNTVTADPTRTRWEVAVAAVEQAVTHLGGRDRFGLLTFAGAGGSTRELLRPGPPGRDPVGAVRRATAGIRPGGGTPLHEAVRHGAAALRAGPGAGDPRRTLVVLTDGKNTGAQPRPAAAETAGVRVVVIAVGDVTCADGSLRRLTADTGGSCFDAGLGSLEPVLTRVFRAIWG</sequence>
<dbReference type="Gene3D" id="3.40.50.1460">
    <property type="match status" value="1"/>
</dbReference>
<accession>A0A2T0SJG6</accession>
<dbReference type="InterPro" id="IPR036465">
    <property type="entry name" value="vWFA_dom_sf"/>
</dbReference>